<name>A0ABQ9WFN5_SAGOE</name>
<keyword evidence="2" id="KW-1185">Reference proteome</keyword>
<comment type="caution">
    <text evidence="1">The sequence shown here is derived from an EMBL/GenBank/DDBJ whole genome shotgun (WGS) entry which is preliminary data.</text>
</comment>
<evidence type="ECO:0000313" key="1">
    <source>
        <dbReference type="EMBL" id="KAK2120111.1"/>
    </source>
</evidence>
<sequence>MEKDCSKIEVLSLAPASKVAAAAPKNNQEPTRNLECQCQSGTRHPAPTPQCLHMSFILTALIPAVPTQAPE</sequence>
<reference evidence="1 2" key="1">
    <citation type="submission" date="2023-05" db="EMBL/GenBank/DDBJ databases">
        <title>B98-5 Cell Line De Novo Hybrid Assembly: An Optical Mapping Approach.</title>
        <authorList>
            <person name="Kananen K."/>
            <person name="Auerbach J.A."/>
            <person name="Kautto E."/>
            <person name="Blachly J.S."/>
        </authorList>
    </citation>
    <scope>NUCLEOTIDE SEQUENCE [LARGE SCALE GENOMIC DNA]</scope>
    <source>
        <strain evidence="1">B95-8</strain>
        <tissue evidence="1">Cell line</tissue>
    </source>
</reference>
<proteinExistence type="predicted"/>
<evidence type="ECO:0000313" key="2">
    <source>
        <dbReference type="Proteomes" id="UP001266305"/>
    </source>
</evidence>
<dbReference type="Proteomes" id="UP001266305">
    <property type="component" value="Unassembled WGS sequence"/>
</dbReference>
<protein>
    <submittedName>
        <fullName evidence="1">Uncharacterized protein</fullName>
    </submittedName>
</protein>
<accession>A0ABQ9WFN5</accession>
<organism evidence="1 2">
    <name type="scientific">Saguinus oedipus</name>
    <name type="common">Cotton-top tamarin</name>
    <name type="synonym">Oedipomidas oedipus</name>
    <dbReference type="NCBI Taxonomy" id="9490"/>
    <lineage>
        <taxon>Eukaryota</taxon>
        <taxon>Metazoa</taxon>
        <taxon>Chordata</taxon>
        <taxon>Craniata</taxon>
        <taxon>Vertebrata</taxon>
        <taxon>Euteleostomi</taxon>
        <taxon>Mammalia</taxon>
        <taxon>Eutheria</taxon>
        <taxon>Euarchontoglires</taxon>
        <taxon>Primates</taxon>
        <taxon>Haplorrhini</taxon>
        <taxon>Platyrrhini</taxon>
        <taxon>Cebidae</taxon>
        <taxon>Callitrichinae</taxon>
        <taxon>Saguinus</taxon>
    </lineage>
</organism>
<feature type="non-terminal residue" evidence="1">
    <location>
        <position position="71"/>
    </location>
</feature>
<dbReference type="EMBL" id="JASSZA010000001">
    <property type="protein sequence ID" value="KAK2120111.1"/>
    <property type="molecule type" value="Genomic_DNA"/>
</dbReference>
<gene>
    <name evidence="1" type="ORF">P7K49_001497</name>
</gene>